<keyword evidence="7" id="KW-0611">Plant defense</keyword>
<evidence type="ECO:0000256" key="5">
    <source>
        <dbReference type="ARBA" id="ARBA00022577"/>
    </source>
</evidence>
<comment type="similarity">
    <text evidence="2">Belongs to the DEFL family.</text>
</comment>
<evidence type="ECO:0000313" key="11">
    <source>
        <dbReference type="EMBL" id="CAA7042585.1"/>
    </source>
</evidence>
<evidence type="ECO:0000256" key="4">
    <source>
        <dbReference type="ARBA" id="ARBA00022529"/>
    </source>
</evidence>
<evidence type="ECO:0000313" key="12">
    <source>
        <dbReference type="Proteomes" id="UP000467841"/>
    </source>
</evidence>
<reference evidence="11" key="1">
    <citation type="submission" date="2020-01" db="EMBL/GenBank/DDBJ databases">
        <authorList>
            <person name="Mishra B."/>
        </authorList>
    </citation>
    <scope>NUCLEOTIDE SEQUENCE [LARGE SCALE GENOMIC DNA]</scope>
</reference>
<keyword evidence="12" id="KW-1185">Reference proteome</keyword>
<dbReference type="GO" id="GO:0050832">
    <property type="term" value="P:defense response to fungus"/>
    <property type="evidence" value="ECO:0007669"/>
    <property type="project" value="UniProtKB-KW"/>
</dbReference>
<feature type="signal peptide" evidence="9">
    <location>
        <begin position="1"/>
        <end position="29"/>
    </location>
</feature>
<proteinExistence type="inferred from homology"/>
<evidence type="ECO:0000256" key="3">
    <source>
        <dbReference type="ARBA" id="ARBA00022525"/>
    </source>
</evidence>
<dbReference type="InterPro" id="IPR008176">
    <property type="entry name" value="Defensin_plant"/>
</dbReference>
<feature type="chain" id="PRO_5025487402" description="Knottins-like domain-containing protein" evidence="9">
    <location>
        <begin position="30"/>
        <end position="82"/>
    </location>
</feature>
<keyword evidence="8" id="KW-1015">Disulfide bond</keyword>
<evidence type="ECO:0000256" key="8">
    <source>
        <dbReference type="ARBA" id="ARBA00023157"/>
    </source>
</evidence>
<evidence type="ECO:0000256" key="7">
    <source>
        <dbReference type="ARBA" id="ARBA00022821"/>
    </source>
</evidence>
<dbReference type="Gene3D" id="3.30.30.10">
    <property type="entry name" value="Knottin, scorpion toxin-like"/>
    <property type="match status" value="1"/>
</dbReference>
<keyword evidence="4" id="KW-0929">Antimicrobial</keyword>
<dbReference type="EMBL" id="CACVBM020001273">
    <property type="protein sequence ID" value="CAA7042585.1"/>
    <property type="molecule type" value="Genomic_DNA"/>
</dbReference>
<keyword evidence="6 9" id="KW-0732">Signal</keyword>
<dbReference type="GO" id="GO:0031640">
    <property type="term" value="P:killing of cells of another organism"/>
    <property type="evidence" value="ECO:0007669"/>
    <property type="project" value="UniProtKB-KW"/>
</dbReference>
<dbReference type="Pfam" id="PF00304">
    <property type="entry name" value="Gamma-thionin"/>
    <property type="match status" value="1"/>
</dbReference>
<dbReference type="InterPro" id="IPR003614">
    <property type="entry name" value="Knottins"/>
</dbReference>
<dbReference type="PROSITE" id="PS00940">
    <property type="entry name" value="GAMMA_THIONIN"/>
    <property type="match status" value="1"/>
</dbReference>
<keyword evidence="5" id="KW-0295">Fungicide</keyword>
<name>A0A6D2JS17_9BRAS</name>
<organism evidence="11 12">
    <name type="scientific">Microthlaspi erraticum</name>
    <dbReference type="NCBI Taxonomy" id="1685480"/>
    <lineage>
        <taxon>Eukaryota</taxon>
        <taxon>Viridiplantae</taxon>
        <taxon>Streptophyta</taxon>
        <taxon>Embryophyta</taxon>
        <taxon>Tracheophyta</taxon>
        <taxon>Spermatophyta</taxon>
        <taxon>Magnoliopsida</taxon>
        <taxon>eudicotyledons</taxon>
        <taxon>Gunneridae</taxon>
        <taxon>Pentapetalae</taxon>
        <taxon>rosids</taxon>
        <taxon>malvids</taxon>
        <taxon>Brassicales</taxon>
        <taxon>Brassicaceae</taxon>
        <taxon>Coluteocarpeae</taxon>
        <taxon>Microthlaspi</taxon>
    </lineage>
</organism>
<dbReference type="Proteomes" id="UP000467841">
    <property type="component" value="Unassembled WGS sequence"/>
</dbReference>
<evidence type="ECO:0000259" key="10">
    <source>
        <dbReference type="SMART" id="SM00505"/>
    </source>
</evidence>
<gene>
    <name evidence="11" type="ORF">MERR_LOCUS29820</name>
</gene>
<feature type="domain" description="Knottins-like" evidence="10">
    <location>
        <begin position="34"/>
        <end position="82"/>
    </location>
</feature>
<dbReference type="OrthoDB" id="1851987at2759"/>
<keyword evidence="3" id="KW-0964">Secreted</keyword>
<dbReference type="SUPFAM" id="SSF57095">
    <property type="entry name" value="Scorpion toxin-like"/>
    <property type="match status" value="1"/>
</dbReference>
<protein>
    <recommendedName>
        <fullName evidence="10">Knottins-like domain-containing protein</fullName>
    </recommendedName>
</protein>
<dbReference type="InterPro" id="IPR036574">
    <property type="entry name" value="Scorpion_toxin-like_sf"/>
</dbReference>
<dbReference type="GO" id="GO:0005576">
    <property type="term" value="C:extracellular region"/>
    <property type="evidence" value="ECO:0007669"/>
    <property type="project" value="UniProtKB-SubCell"/>
</dbReference>
<accession>A0A6D2JS17</accession>
<evidence type="ECO:0000256" key="9">
    <source>
        <dbReference type="SAM" id="SignalP"/>
    </source>
</evidence>
<evidence type="ECO:0000256" key="2">
    <source>
        <dbReference type="ARBA" id="ARBA00006722"/>
    </source>
</evidence>
<dbReference type="PANTHER" id="PTHR33147:SF101">
    <property type="entry name" value="DEFENSIN-LIKE PROTEIN 13"/>
    <property type="match status" value="1"/>
</dbReference>
<dbReference type="SMART" id="SM00505">
    <property type="entry name" value="Knot1"/>
    <property type="match status" value="1"/>
</dbReference>
<evidence type="ECO:0000256" key="1">
    <source>
        <dbReference type="ARBA" id="ARBA00004613"/>
    </source>
</evidence>
<sequence length="82" mass="9021">MAKFVSTIALLFAALVLFSAFEAPTMVEAQQQKYCERGSGTWSGVCGNSKACNNQCINLEGARHGSCNYRFPAHRCVCYYPC</sequence>
<evidence type="ECO:0000256" key="6">
    <source>
        <dbReference type="ARBA" id="ARBA00022729"/>
    </source>
</evidence>
<dbReference type="AlphaFoldDB" id="A0A6D2JS17"/>
<comment type="caution">
    <text evidence="11">The sequence shown here is derived from an EMBL/GenBank/DDBJ whole genome shotgun (WGS) entry which is preliminary data.</text>
</comment>
<dbReference type="PANTHER" id="PTHR33147">
    <property type="entry name" value="DEFENSIN-LIKE PROTEIN 1"/>
    <property type="match status" value="1"/>
</dbReference>
<comment type="subcellular location">
    <subcellularLocation>
        <location evidence="1">Secreted</location>
    </subcellularLocation>
</comment>
<dbReference type="FunFam" id="3.30.30.10:FF:000003">
    <property type="entry name" value="Defensin-like protein 1"/>
    <property type="match status" value="1"/>
</dbReference>